<dbReference type="Proteomes" id="UP000289738">
    <property type="component" value="Chromosome A08"/>
</dbReference>
<dbReference type="AlphaFoldDB" id="A0A445BR58"/>
<name>A0A445BR58_ARAHY</name>
<sequence length="166" mass="19252">MGEQFSSPDPVNGSVLLCTEFTGVEDAYASYMAYTKGIGFAIQKGDSVKDEEKNIVRKFFYCNRQGLRKKKHYERVDRKIPINWRREQIEMPNIYGKWWMKALVEEHNHDLASPVFTNVMAPHRKITEGHKAHLHSMHEAGFQTTQIMDFFAHMCGGYRHIAILTS</sequence>
<keyword evidence="3" id="KW-1185">Reference proteome</keyword>
<reference evidence="2 3" key="1">
    <citation type="submission" date="2019-01" db="EMBL/GenBank/DDBJ databases">
        <title>Sequencing of cultivated peanut Arachis hypogaea provides insights into genome evolution and oil improvement.</title>
        <authorList>
            <person name="Chen X."/>
        </authorList>
    </citation>
    <scope>NUCLEOTIDE SEQUENCE [LARGE SCALE GENOMIC DNA]</scope>
    <source>
        <strain evidence="3">cv. Fuhuasheng</strain>
        <tissue evidence="2">Leaves</tissue>
    </source>
</reference>
<gene>
    <name evidence="2" type="ORF">Ahy_A08g037505</name>
</gene>
<feature type="domain" description="FAR1" evidence="1">
    <location>
        <begin position="31"/>
        <end position="112"/>
    </location>
</feature>
<dbReference type="EMBL" id="SDMP01000008">
    <property type="protein sequence ID" value="RYR41111.1"/>
    <property type="molecule type" value="Genomic_DNA"/>
</dbReference>
<organism evidence="2 3">
    <name type="scientific">Arachis hypogaea</name>
    <name type="common">Peanut</name>
    <dbReference type="NCBI Taxonomy" id="3818"/>
    <lineage>
        <taxon>Eukaryota</taxon>
        <taxon>Viridiplantae</taxon>
        <taxon>Streptophyta</taxon>
        <taxon>Embryophyta</taxon>
        <taxon>Tracheophyta</taxon>
        <taxon>Spermatophyta</taxon>
        <taxon>Magnoliopsida</taxon>
        <taxon>eudicotyledons</taxon>
        <taxon>Gunneridae</taxon>
        <taxon>Pentapetalae</taxon>
        <taxon>rosids</taxon>
        <taxon>fabids</taxon>
        <taxon>Fabales</taxon>
        <taxon>Fabaceae</taxon>
        <taxon>Papilionoideae</taxon>
        <taxon>50 kb inversion clade</taxon>
        <taxon>dalbergioids sensu lato</taxon>
        <taxon>Dalbergieae</taxon>
        <taxon>Pterocarpus clade</taxon>
        <taxon>Arachis</taxon>
    </lineage>
</organism>
<proteinExistence type="predicted"/>
<evidence type="ECO:0000313" key="2">
    <source>
        <dbReference type="EMBL" id="RYR41111.1"/>
    </source>
</evidence>
<evidence type="ECO:0000313" key="3">
    <source>
        <dbReference type="Proteomes" id="UP000289738"/>
    </source>
</evidence>
<comment type="caution">
    <text evidence="2">The sequence shown here is derived from an EMBL/GenBank/DDBJ whole genome shotgun (WGS) entry which is preliminary data.</text>
</comment>
<dbReference type="Pfam" id="PF03101">
    <property type="entry name" value="FAR1"/>
    <property type="match status" value="1"/>
</dbReference>
<evidence type="ECO:0000259" key="1">
    <source>
        <dbReference type="Pfam" id="PF03101"/>
    </source>
</evidence>
<accession>A0A445BR58</accession>
<dbReference type="InterPro" id="IPR004330">
    <property type="entry name" value="FAR1_DNA_bnd_dom"/>
</dbReference>
<protein>
    <recommendedName>
        <fullName evidence="1">FAR1 domain-containing protein</fullName>
    </recommendedName>
</protein>
<dbReference type="PANTHER" id="PTHR47718">
    <property type="entry name" value="OS01G0519700 PROTEIN"/>
    <property type="match status" value="1"/>
</dbReference>